<comment type="caution">
    <text evidence="1">The sequence shown here is derived from an EMBL/GenBank/DDBJ whole genome shotgun (WGS) entry which is preliminary data.</text>
</comment>
<organism evidence="1 2">
    <name type="scientific">Noviherbaspirillum saxi</name>
    <dbReference type="NCBI Taxonomy" id="2320863"/>
    <lineage>
        <taxon>Bacteria</taxon>
        <taxon>Pseudomonadati</taxon>
        <taxon>Pseudomonadota</taxon>
        <taxon>Betaproteobacteria</taxon>
        <taxon>Burkholderiales</taxon>
        <taxon>Oxalobacteraceae</taxon>
        <taxon>Noviherbaspirillum</taxon>
    </lineage>
</organism>
<sequence length="106" mass="11938">MQKELDPILAGFANESRCLAGRNTCDDLRFVIDGFVGTVVPVVHLEADTAVSIQESIFRCMSHSTLDRCPMTVCDLRHIGNDFAAFEPRLTHQKVTKYRVGAIKWR</sequence>
<dbReference type="Proteomes" id="UP000265955">
    <property type="component" value="Unassembled WGS sequence"/>
</dbReference>
<evidence type="ECO:0000313" key="1">
    <source>
        <dbReference type="EMBL" id="RJF99046.1"/>
    </source>
</evidence>
<protein>
    <submittedName>
        <fullName evidence="1">Uncharacterized protein</fullName>
    </submittedName>
</protein>
<dbReference type="AlphaFoldDB" id="A0A3A3FSM1"/>
<name>A0A3A3FSM1_9BURK</name>
<proteinExistence type="predicted"/>
<gene>
    <name evidence="1" type="ORF">D3871_11380</name>
</gene>
<reference evidence="2" key="1">
    <citation type="submission" date="2018-09" db="EMBL/GenBank/DDBJ databases">
        <authorList>
            <person name="Zhu H."/>
        </authorList>
    </citation>
    <scope>NUCLEOTIDE SEQUENCE [LARGE SCALE GENOMIC DNA]</scope>
    <source>
        <strain evidence="2">K1R23-30</strain>
    </source>
</reference>
<accession>A0A3A3FSM1</accession>
<evidence type="ECO:0000313" key="2">
    <source>
        <dbReference type="Proteomes" id="UP000265955"/>
    </source>
</evidence>
<keyword evidence="2" id="KW-1185">Reference proteome</keyword>
<dbReference type="EMBL" id="QYUO01000001">
    <property type="protein sequence ID" value="RJF99046.1"/>
    <property type="molecule type" value="Genomic_DNA"/>
</dbReference>